<keyword evidence="2" id="KW-0732">Signal</keyword>
<dbReference type="AlphaFoldDB" id="A0A2H5XAZ4"/>
<dbReference type="SUPFAM" id="SSF53474">
    <property type="entry name" value="alpha/beta-Hydrolases"/>
    <property type="match status" value="1"/>
</dbReference>
<dbReference type="GO" id="GO:0052689">
    <property type="term" value="F:carboxylic ester hydrolase activity"/>
    <property type="evidence" value="ECO:0007669"/>
    <property type="project" value="UniProtKB-KW"/>
</dbReference>
<proteinExistence type="predicted"/>
<dbReference type="Proteomes" id="UP000236173">
    <property type="component" value="Unassembled WGS sequence"/>
</dbReference>
<evidence type="ECO:0000313" key="5">
    <source>
        <dbReference type="EMBL" id="GBC98358.1"/>
    </source>
</evidence>
<organism evidence="5 6">
    <name type="scientific">Candidatus Fervidibacter japonicus</name>
    <dbReference type="NCBI Taxonomy" id="2035412"/>
    <lineage>
        <taxon>Bacteria</taxon>
        <taxon>Candidatus Fervidibacterota</taxon>
        <taxon>Candidatus Fervidibacter</taxon>
    </lineage>
</organism>
<dbReference type="Pfam" id="PF22244">
    <property type="entry name" value="GCE_fung"/>
    <property type="match status" value="1"/>
</dbReference>
<keyword evidence="3" id="KW-0378">Hydrolase</keyword>
<dbReference type="InterPro" id="IPR029058">
    <property type="entry name" value="AB_hydrolase_fold"/>
</dbReference>
<evidence type="ECO:0000256" key="3">
    <source>
        <dbReference type="ARBA" id="ARBA00022801"/>
    </source>
</evidence>
<evidence type="ECO:0000256" key="2">
    <source>
        <dbReference type="ARBA" id="ARBA00022729"/>
    </source>
</evidence>
<name>A0A2H5XAZ4_9BACT</name>
<reference evidence="6" key="1">
    <citation type="submission" date="2017-09" db="EMBL/GenBank/DDBJ databases">
        <title>Metaegenomics of thermophilic ammonia-oxidizing enrichment culture.</title>
        <authorList>
            <person name="Kato S."/>
            <person name="Suzuki K."/>
        </authorList>
    </citation>
    <scope>NUCLEOTIDE SEQUENCE [LARGE SCALE GENOMIC DNA]</scope>
</reference>
<dbReference type="InterPro" id="IPR054579">
    <property type="entry name" value="GCE-like_dom"/>
</dbReference>
<accession>A0A2H5XAZ4</accession>
<dbReference type="Gene3D" id="3.40.50.1820">
    <property type="entry name" value="alpha/beta hydrolase"/>
    <property type="match status" value="1"/>
</dbReference>
<dbReference type="EMBL" id="BEHT01000009">
    <property type="protein sequence ID" value="GBC98358.1"/>
    <property type="molecule type" value="Genomic_DNA"/>
</dbReference>
<comment type="caution">
    <text evidence="5">The sequence shown here is derived from an EMBL/GenBank/DDBJ whole genome shotgun (WGS) entry which is preliminary data.</text>
</comment>
<gene>
    <name evidence="5" type="ORF">HRbin17_00867</name>
</gene>
<evidence type="ECO:0000259" key="4">
    <source>
        <dbReference type="Pfam" id="PF22244"/>
    </source>
</evidence>
<evidence type="ECO:0000256" key="1">
    <source>
        <dbReference type="ARBA" id="ARBA00022487"/>
    </source>
</evidence>
<sequence length="347" mass="39361">MYGRAPIGKPAGMTFEVFDLDRNALNGKATRKQVRILFTGKPDGPNMDLLIYLPNDVKRPVPVFLLLNFFGNHAIADDPAIRLKPIWWGSWRFTPPALMRGKDPWCPLRKILARGYGIVTAYYGDIVPDFAECFRYGVFSAFDRLFGAKRLDDAWGATAAWAWGLSRAMDYLETDKDVDVNRVIVLGFSRLARAALWAAAQDERFAIANCGGGLWRLNRRQTLAQVIAQFPHWFCENFKGYRDRESDLPVDQHMLIALVAPRPVYIASAADDAWSDPRAEFLAAKFADPVYKLLGTEGLPTREIPALNQPVMGTVGYHIRSGGHNLTEYDWERFMDFADKHFKRPQK</sequence>
<feature type="domain" description="4-O-methyl-glucuronoyl methylesterase-like" evidence="4">
    <location>
        <begin position="152"/>
        <end position="295"/>
    </location>
</feature>
<keyword evidence="1" id="KW-0719">Serine esterase</keyword>
<protein>
    <recommendedName>
        <fullName evidence="4">4-O-methyl-glucuronoyl methylesterase-like domain-containing protein</fullName>
    </recommendedName>
</protein>
<evidence type="ECO:0000313" key="6">
    <source>
        <dbReference type="Proteomes" id="UP000236173"/>
    </source>
</evidence>